<dbReference type="GO" id="GO:0032259">
    <property type="term" value="P:methylation"/>
    <property type="evidence" value="ECO:0007669"/>
    <property type="project" value="UniProtKB-KW"/>
</dbReference>
<dbReference type="AlphaFoldDB" id="A0A559JIM5"/>
<proteinExistence type="predicted"/>
<dbReference type="PANTHER" id="PTHR13610">
    <property type="entry name" value="METHYLTRANSFERASE DOMAIN-CONTAINING PROTEIN"/>
    <property type="match status" value="1"/>
</dbReference>
<dbReference type="OrthoDB" id="5510758at2"/>
<keyword evidence="5" id="KW-1185">Reference proteome</keyword>
<evidence type="ECO:0000256" key="2">
    <source>
        <dbReference type="ARBA" id="ARBA00022679"/>
    </source>
</evidence>
<dbReference type="Gene3D" id="3.40.50.150">
    <property type="entry name" value="Vaccinia Virus protein VP39"/>
    <property type="match status" value="1"/>
</dbReference>
<dbReference type="InterPro" id="IPR026170">
    <property type="entry name" value="FAM173A/B"/>
</dbReference>
<keyword evidence="2 4" id="KW-0808">Transferase</keyword>
<comment type="caution">
    <text evidence="4">The sequence shown here is derived from an EMBL/GenBank/DDBJ whole genome shotgun (WGS) entry which is preliminary data.</text>
</comment>
<sequence length="199" mass="21396">MGIGARETITLALLAAFLVGAVSIVWKSWRNGISPMPSSAQVRSVVAKEINRLGGNGSIIEAGSGWGTLGIHIGNNCNGWRLVGVENSPVPLTVSRLAAWLTFGVYPGGGQSRSSPGLRNPVVFRKGDIYKTTYTGADIVVCYLYPGAMKKLEPILREQLAPGARVISVCFALPGWQPERVVACGDLYRTKVYVYRKDS</sequence>
<accession>A0A559JIM5</accession>
<dbReference type="PANTHER" id="PTHR13610:SF9">
    <property type="entry name" value="FI06469P"/>
    <property type="match status" value="1"/>
</dbReference>
<dbReference type="CDD" id="cd02440">
    <property type="entry name" value="AdoMet_MTases"/>
    <property type="match status" value="1"/>
</dbReference>
<dbReference type="RefSeq" id="WP_144701823.1">
    <property type="nucleotide sequence ID" value="NZ_VNJJ01000006.1"/>
</dbReference>
<keyword evidence="3" id="KW-0949">S-adenosyl-L-methionine</keyword>
<gene>
    <name evidence="4" type="ORF">FPZ45_12265</name>
</gene>
<evidence type="ECO:0000256" key="1">
    <source>
        <dbReference type="ARBA" id="ARBA00022603"/>
    </source>
</evidence>
<reference evidence="4 5" key="1">
    <citation type="submission" date="2019-07" db="EMBL/GenBank/DDBJ databases">
        <authorList>
            <person name="Kim J."/>
        </authorList>
    </citation>
    <scope>NUCLEOTIDE SEQUENCE [LARGE SCALE GENOMIC DNA]</scope>
    <source>
        <strain evidence="4 5">G13</strain>
    </source>
</reference>
<evidence type="ECO:0000256" key="3">
    <source>
        <dbReference type="ARBA" id="ARBA00022691"/>
    </source>
</evidence>
<dbReference type="InterPro" id="IPR029063">
    <property type="entry name" value="SAM-dependent_MTases_sf"/>
</dbReference>
<organism evidence="4 5">
    <name type="scientific">Cohnella terricola</name>
    <dbReference type="NCBI Taxonomy" id="1289167"/>
    <lineage>
        <taxon>Bacteria</taxon>
        <taxon>Bacillati</taxon>
        <taxon>Bacillota</taxon>
        <taxon>Bacilli</taxon>
        <taxon>Bacillales</taxon>
        <taxon>Paenibacillaceae</taxon>
        <taxon>Cohnella</taxon>
    </lineage>
</organism>
<evidence type="ECO:0000313" key="4">
    <source>
        <dbReference type="EMBL" id="TVX99724.1"/>
    </source>
</evidence>
<protein>
    <submittedName>
        <fullName evidence="4">Class I SAM-dependent methyltransferase</fullName>
    </submittedName>
</protein>
<dbReference type="GO" id="GO:0016279">
    <property type="term" value="F:protein-lysine N-methyltransferase activity"/>
    <property type="evidence" value="ECO:0007669"/>
    <property type="project" value="InterPro"/>
</dbReference>
<keyword evidence="1 4" id="KW-0489">Methyltransferase</keyword>
<dbReference type="SUPFAM" id="SSF53335">
    <property type="entry name" value="S-adenosyl-L-methionine-dependent methyltransferases"/>
    <property type="match status" value="1"/>
</dbReference>
<dbReference type="EMBL" id="VNJJ01000006">
    <property type="protein sequence ID" value="TVX99724.1"/>
    <property type="molecule type" value="Genomic_DNA"/>
</dbReference>
<name>A0A559JIM5_9BACL</name>
<evidence type="ECO:0000313" key="5">
    <source>
        <dbReference type="Proteomes" id="UP000316330"/>
    </source>
</evidence>
<dbReference type="Proteomes" id="UP000316330">
    <property type="component" value="Unassembled WGS sequence"/>
</dbReference>